<dbReference type="GO" id="GO:0006508">
    <property type="term" value="P:proteolysis"/>
    <property type="evidence" value="ECO:0007669"/>
    <property type="project" value="UniProtKB-KW"/>
</dbReference>
<feature type="compositionally biased region" description="Polar residues" evidence="9">
    <location>
        <begin position="249"/>
        <end position="280"/>
    </location>
</feature>
<evidence type="ECO:0000256" key="3">
    <source>
        <dbReference type="ARBA" id="ARBA00022670"/>
    </source>
</evidence>
<dbReference type="Proteomes" id="UP000799750">
    <property type="component" value="Unassembled WGS sequence"/>
</dbReference>
<dbReference type="GO" id="GO:0046872">
    <property type="term" value="F:metal ion binding"/>
    <property type="evidence" value="ECO:0007669"/>
    <property type="project" value="UniProtKB-KW"/>
</dbReference>
<evidence type="ECO:0000256" key="1">
    <source>
        <dbReference type="ARBA" id="ARBA00001947"/>
    </source>
</evidence>
<dbReference type="AlphaFoldDB" id="A0A6A6R937"/>
<feature type="region of interest" description="Disordered" evidence="9">
    <location>
        <begin position="159"/>
        <end position="369"/>
    </location>
</feature>
<evidence type="ECO:0000256" key="2">
    <source>
        <dbReference type="ARBA" id="ARBA00010981"/>
    </source>
</evidence>
<dbReference type="InterPro" id="IPR044098">
    <property type="entry name" value="STAMBP/STALP-like_MPN"/>
</dbReference>
<feature type="compositionally biased region" description="Pro residues" evidence="9">
    <location>
        <begin position="289"/>
        <end position="302"/>
    </location>
</feature>
<dbReference type="GO" id="GO:0061578">
    <property type="term" value="F:K63-linked deubiquitinase activity"/>
    <property type="evidence" value="ECO:0007669"/>
    <property type="project" value="InterPro"/>
</dbReference>
<keyword evidence="7" id="KW-0862">Zinc</keyword>
<dbReference type="GO" id="GO:0070536">
    <property type="term" value="P:protein K63-linked deubiquitination"/>
    <property type="evidence" value="ECO:0007669"/>
    <property type="project" value="InterPro"/>
</dbReference>
<evidence type="ECO:0000256" key="7">
    <source>
        <dbReference type="ARBA" id="ARBA00022833"/>
    </source>
</evidence>
<dbReference type="OrthoDB" id="3640at2759"/>
<keyword evidence="3" id="KW-0645">Protease</keyword>
<evidence type="ECO:0000256" key="6">
    <source>
        <dbReference type="ARBA" id="ARBA00022801"/>
    </source>
</evidence>
<dbReference type="Pfam" id="PF01398">
    <property type="entry name" value="JAB"/>
    <property type="match status" value="1"/>
</dbReference>
<dbReference type="InterPro" id="IPR000555">
    <property type="entry name" value="JAMM/MPN+_dom"/>
</dbReference>
<dbReference type="SUPFAM" id="SSF102712">
    <property type="entry name" value="JAB1/MPN domain"/>
    <property type="match status" value="1"/>
</dbReference>
<evidence type="ECO:0000259" key="10">
    <source>
        <dbReference type="PROSITE" id="PS50249"/>
    </source>
</evidence>
<dbReference type="InterPro" id="IPR015063">
    <property type="entry name" value="USP8_dimer"/>
</dbReference>
<organism evidence="11 12">
    <name type="scientific">Lophium mytilinum</name>
    <dbReference type="NCBI Taxonomy" id="390894"/>
    <lineage>
        <taxon>Eukaryota</taxon>
        <taxon>Fungi</taxon>
        <taxon>Dikarya</taxon>
        <taxon>Ascomycota</taxon>
        <taxon>Pezizomycotina</taxon>
        <taxon>Dothideomycetes</taxon>
        <taxon>Pleosporomycetidae</taxon>
        <taxon>Mytilinidiales</taxon>
        <taxon>Mytilinidiaceae</taxon>
        <taxon>Lophium</taxon>
    </lineage>
</organism>
<dbReference type="GO" id="GO:0005768">
    <property type="term" value="C:endosome"/>
    <property type="evidence" value="ECO:0007669"/>
    <property type="project" value="TreeGrafter"/>
</dbReference>
<dbReference type="SMART" id="SM00232">
    <property type="entry name" value="JAB_MPN"/>
    <property type="match status" value="1"/>
</dbReference>
<dbReference type="Gene3D" id="1.20.58.80">
    <property type="entry name" value="Phosphotransferase system, lactose/cellobiose-type IIA subunit"/>
    <property type="match status" value="1"/>
</dbReference>
<proteinExistence type="inferred from homology"/>
<reference evidence="11" key="1">
    <citation type="journal article" date="2020" name="Stud. Mycol.">
        <title>101 Dothideomycetes genomes: a test case for predicting lifestyles and emergence of pathogens.</title>
        <authorList>
            <person name="Haridas S."/>
            <person name="Albert R."/>
            <person name="Binder M."/>
            <person name="Bloem J."/>
            <person name="Labutti K."/>
            <person name="Salamov A."/>
            <person name="Andreopoulos B."/>
            <person name="Baker S."/>
            <person name="Barry K."/>
            <person name="Bills G."/>
            <person name="Bluhm B."/>
            <person name="Cannon C."/>
            <person name="Castanera R."/>
            <person name="Culley D."/>
            <person name="Daum C."/>
            <person name="Ezra D."/>
            <person name="Gonzalez J."/>
            <person name="Henrissat B."/>
            <person name="Kuo A."/>
            <person name="Liang C."/>
            <person name="Lipzen A."/>
            <person name="Lutzoni F."/>
            <person name="Magnuson J."/>
            <person name="Mondo S."/>
            <person name="Nolan M."/>
            <person name="Ohm R."/>
            <person name="Pangilinan J."/>
            <person name="Park H.-J."/>
            <person name="Ramirez L."/>
            <person name="Alfaro M."/>
            <person name="Sun H."/>
            <person name="Tritt A."/>
            <person name="Yoshinaga Y."/>
            <person name="Zwiers L.-H."/>
            <person name="Turgeon B."/>
            <person name="Goodwin S."/>
            <person name="Spatafora J."/>
            <person name="Crous P."/>
            <person name="Grigoriev I."/>
        </authorList>
    </citation>
    <scope>NUCLEOTIDE SEQUENCE</scope>
    <source>
        <strain evidence="11">CBS 269.34</strain>
    </source>
</reference>
<keyword evidence="6" id="KW-0378">Hydrolase</keyword>
<protein>
    <recommendedName>
        <fullName evidence="10">MPN domain-containing protein</fullName>
    </recommendedName>
</protein>
<keyword evidence="5" id="KW-0833">Ubl conjugation pathway</keyword>
<dbReference type="PROSITE" id="PS50249">
    <property type="entry name" value="MPN"/>
    <property type="match status" value="1"/>
</dbReference>
<dbReference type="Pfam" id="PF08969">
    <property type="entry name" value="USP8_dimer"/>
    <property type="match status" value="1"/>
</dbReference>
<comment type="cofactor">
    <cofactor evidence="1">
        <name>Zn(2+)</name>
        <dbReference type="ChEBI" id="CHEBI:29105"/>
    </cofactor>
</comment>
<keyword evidence="8" id="KW-0482">Metalloprotease</keyword>
<dbReference type="InterPro" id="IPR037518">
    <property type="entry name" value="MPN"/>
</dbReference>
<evidence type="ECO:0000256" key="5">
    <source>
        <dbReference type="ARBA" id="ARBA00022786"/>
    </source>
</evidence>
<evidence type="ECO:0000256" key="9">
    <source>
        <dbReference type="SAM" id="MobiDB-lite"/>
    </source>
</evidence>
<evidence type="ECO:0000313" key="11">
    <source>
        <dbReference type="EMBL" id="KAF2501325.1"/>
    </source>
</evidence>
<feature type="compositionally biased region" description="Basic and acidic residues" evidence="9">
    <location>
        <begin position="228"/>
        <end position="248"/>
    </location>
</feature>
<comment type="similarity">
    <text evidence="2">Belongs to the peptidase M67C family.</text>
</comment>
<keyword evidence="4" id="KW-0479">Metal-binding</keyword>
<dbReference type="Gene3D" id="3.40.140.10">
    <property type="entry name" value="Cytidine Deaminase, domain 2"/>
    <property type="match status" value="1"/>
</dbReference>
<accession>A0A6A6R937</accession>
<evidence type="ECO:0000256" key="4">
    <source>
        <dbReference type="ARBA" id="ARBA00022723"/>
    </source>
</evidence>
<dbReference type="GO" id="GO:0016020">
    <property type="term" value="C:membrane"/>
    <property type="evidence" value="ECO:0007669"/>
    <property type="project" value="TreeGrafter"/>
</dbReference>
<dbReference type="PANTHER" id="PTHR12947:SF13">
    <property type="entry name" value="FI19924P1"/>
    <property type="match status" value="1"/>
</dbReference>
<dbReference type="FunFam" id="3.40.140.10:FF:000033">
    <property type="entry name" value="AMSH-like protease sst2"/>
    <property type="match status" value="1"/>
</dbReference>
<dbReference type="CDD" id="cd08066">
    <property type="entry name" value="MPN_AMSH_like"/>
    <property type="match status" value="1"/>
</dbReference>
<dbReference type="PANTHER" id="PTHR12947">
    <property type="entry name" value="AMSH-LIKE PROTEASE"/>
    <property type="match status" value="1"/>
</dbReference>
<keyword evidence="12" id="KW-1185">Reference proteome</keyword>
<gene>
    <name evidence="11" type="ORF">BU16DRAFT_196081</name>
</gene>
<evidence type="ECO:0000313" key="12">
    <source>
        <dbReference type="Proteomes" id="UP000799750"/>
    </source>
</evidence>
<dbReference type="EMBL" id="MU004182">
    <property type="protein sequence ID" value="KAF2501325.1"/>
    <property type="molecule type" value="Genomic_DNA"/>
</dbReference>
<evidence type="ECO:0000256" key="8">
    <source>
        <dbReference type="ARBA" id="ARBA00023049"/>
    </source>
</evidence>
<sequence length="559" mass="62125">MAGISRPPPSGAPLNVGEIVQQANTFEYNSQIPLRYWLRSADTIQKESRIYEREGNDQQTYLLLFRHAILVLEKLSQHPEAKLPQNKAALAAANKVVRSDLAAMEVLKPRIETRYAAYQEHLARRKTQDAAMRKLEGEQEMGGLVDGIGRASLHSARSSARVSFDQKTSLDAGKSQKIAAQIAQSEIRRRDTARRAVRQAGVSEEEELERRTGGVWDDWESGLGRPQSYKEESDLSKDIVEAGRRRESVQSGHRQRPSSTLRPSSYQYPTIPNKSSQSWWSDEPQPQTGAPPRPPPKIPPIQPASYAQPLPPSLPPKPPRDLYAYQSAPPAYESTLPPPIPGKYSEAPDTSFRALSPSPPEGPNASEYTFKPSAYLENGTPLRSVFVPSTLRSEFLRVAAANTRNNIETCGILCGTLISNALFVSKLVIPEQKGTSDTCETLNESDLFDFCDREDLMVLGWIHTHPSQTCFMSSRDCHTHCGYQVMMPESIAIVCAPTKDPSWGIFRITDPPGMKTLLNCSQSGLFHQHSVDNIYTDASKPGHVHELSGLDFQIVDQRP</sequence>
<dbReference type="GO" id="GO:0140492">
    <property type="term" value="F:metal-dependent deubiquitinase activity"/>
    <property type="evidence" value="ECO:0007669"/>
    <property type="project" value="InterPro"/>
</dbReference>
<name>A0A6A6R937_9PEZI</name>
<feature type="domain" description="MPN" evidence="10">
    <location>
        <begin position="385"/>
        <end position="512"/>
    </location>
</feature>